<dbReference type="Proteomes" id="UP000822476">
    <property type="component" value="Unassembled WGS sequence"/>
</dbReference>
<evidence type="ECO:0000313" key="1">
    <source>
        <dbReference type="EMBL" id="KAF7252999.1"/>
    </source>
</evidence>
<name>A0A8S9YP26_9TREM</name>
<reference evidence="1" key="1">
    <citation type="submission" date="2019-07" db="EMBL/GenBank/DDBJ databases">
        <title>Annotation for the trematode Paragonimus miyazaki's.</title>
        <authorList>
            <person name="Choi Y.-J."/>
        </authorList>
    </citation>
    <scope>NUCLEOTIDE SEQUENCE</scope>
    <source>
        <strain evidence="1">Japan</strain>
    </source>
</reference>
<protein>
    <submittedName>
        <fullName evidence="1">Uncharacterized protein</fullName>
    </submittedName>
</protein>
<keyword evidence="2" id="KW-1185">Reference proteome</keyword>
<dbReference type="AlphaFoldDB" id="A0A8S9YP26"/>
<accession>A0A8S9YP26</accession>
<gene>
    <name evidence="1" type="ORF">EG68_09003</name>
</gene>
<evidence type="ECO:0000313" key="2">
    <source>
        <dbReference type="Proteomes" id="UP000822476"/>
    </source>
</evidence>
<sequence>MHTIHTKQQGGNHCVFYLESHLLNSVL</sequence>
<organism evidence="1 2">
    <name type="scientific">Paragonimus skrjabini miyazakii</name>
    <dbReference type="NCBI Taxonomy" id="59628"/>
    <lineage>
        <taxon>Eukaryota</taxon>
        <taxon>Metazoa</taxon>
        <taxon>Spiralia</taxon>
        <taxon>Lophotrochozoa</taxon>
        <taxon>Platyhelminthes</taxon>
        <taxon>Trematoda</taxon>
        <taxon>Digenea</taxon>
        <taxon>Plagiorchiida</taxon>
        <taxon>Troglotremata</taxon>
        <taxon>Troglotrematidae</taxon>
        <taxon>Paragonimus</taxon>
    </lineage>
</organism>
<comment type="caution">
    <text evidence="1">The sequence shown here is derived from an EMBL/GenBank/DDBJ whole genome shotgun (WGS) entry which is preliminary data.</text>
</comment>
<dbReference type="EMBL" id="JTDE01004792">
    <property type="protein sequence ID" value="KAF7252999.1"/>
    <property type="molecule type" value="Genomic_DNA"/>
</dbReference>
<proteinExistence type="predicted"/>